<evidence type="ECO:0000313" key="2">
    <source>
        <dbReference type="Proteomes" id="UP000298652"/>
    </source>
</evidence>
<keyword evidence="2" id="KW-1185">Reference proteome</keyword>
<dbReference type="Proteomes" id="UP000298652">
    <property type="component" value="Chromosome 3"/>
</dbReference>
<dbReference type="AlphaFoldDB" id="A0A4V6D997"/>
<dbReference type="EMBL" id="CM016554">
    <property type="protein sequence ID" value="TKW25086.1"/>
    <property type="molecule type" value="Genomic_DNA"/>
</dbReference>
<sequence>MDAIPFCNRGNRSFPPNPNVSFFCGCTVHVHPDFTD</sequence>
<dbReference type="Gramene" id="TKW25086">
    <property type="protein sequence ID" value="TKW25086"/>
    <property type="gene ID" value="SEVIR_3G093550v2"/>
</dbReference>
<proteinExistence type="predicted"/>
<evidence type="ECO:0000313" key="1">
    <source>
        <dbReference type="EMBL" id="TKW25086.1"/>
    </source>
</evidence>
<protein>
    <submittedName>
        <fullName evidence="1">Uncharacterized protein</fullName>
    </submittedName>
</protein>
<gene>
    <name evidence="1" type="ORF">SEVIR_3G093550v2</name>
</gene>
<accession>A0A4V6D997</accession>
<name>A0A4V6D997_SETVI</name>
<reference evidence="1" key="1">
    <citation type="submission" date="2019-03" db="EMBL/GenBank/DDBJ databases">
        <title>WGS assembly of Setaria viridis.</title>
        <authorList>
            <person name="Huang P."/>
            <person name="Jenkins J."/>
            <person name="Grimwood J."/>
            <person name="Barry K."/>
            <person name="Healey A."/>
            <person name="Mamidi S."/>
            <person name="Sreedasyam A."/>
            <person name="Shu S."/>
            <person name="Feldman M."/>
            <person name="Wu J."/>
            <person name="Yu Y."/>
            <person name="Chen C."/>
            <person name="Johnson J."/>
            <person name="Rokhsar D."/>
            <person name="Baxter I."/>
            <person name="Schmutz J."/>
            <person name="Brutnell T."/>
            <person name="Kellogg E."/>
        </authorList>
    </citation>
    <scope>NUCLEOTIDE SEQUENCE [LARGE SCALE GENOMIC DNA]</scope>
</reference>
<organism evidence="1 2">
    <name type="scientific">Setaria viridis</name>
    <name type="common">Green bristlegrass</name>
    <name type="synonym">Setaria italica subsp. viridis</name>
    <dbReference type="NCBI Taxonomy" id="4556"/>
    <lineage>
        <taxon>Eukaryota</taxon>
        <taxon>Viridiplantae</taxon>
        <taxon>Streptophyta</taxon>
        <taxon>Embryophyta</taxon>
        <taxon>Tracheophyta</taxon>
        <taxon>Spermatophyta</taxon>
        <taxon>Magnoliopsida</taxon>
        <taxon>Liliopsida</taxon>
        <taxon>Poales</taxon>
        <taxon>Poaceae</taxon>
        <taxon>PACMAD clade</taxon>
        <taxon>Panicoideae</taxon>
        <taxon>Panicodae</taxon>
        <taxon>Paniceae</taxon>
        <taxon>Cenchrinae</taxon>
        <taxon>Setaria</taxon>
    </lineage>
</organism>